<dbReference type="InterPro" id="IPR039315">
    <property type="entry name" value="CheW"/>
</dbReference>
<dbReference type="PROSITE" id="PS50851">
    <property type="entry name" value="CHEW"/>
    <property type="match status" value="1"/>
</dbReference>
<protein>
    <submittedName>
        <fullName evidence="3">Chemotaxis protein cheW</fullName>
    </submittedName>
</protein>
<dbReference type="Pfam" id="PF01584">
    <property type="entry name" value="CheW"/>
    <property type="match status" value="1"/>
</dbReference>
<evidence type="ECO:0000313" key="4">
    <source>
        <dbReference type="Proteomes" id="UP000019262"/>
    </source>
</evidence>
<evidence type="ECO:0000313" key="3">
    <source>
        <dbReference type="EMBL" id="AHH08639.1"/>
    </source>
</evidence>
<dbReference type="InterPro" id="IPR002545">
    <property type="entry name" value="CheW-lke_dom"/>
</dbReference>
<feature type="domain" description="CheW-like" evidence="2">
    <location>
        <begin position="27"/>
        <end position="167"/>
    </location>
</feature>
<dbReference type="PANTHER" id="PTHR22617">
    <property type="entry name" value="CHEMOTAXIS SENSOR HISTIDINE KINASE-RELATED"/>
    <property type="match status" value="1"/>
</dbReference>
<dbReference type="Gene3D" id="2.30.30.40">
    <property type="entry name" value="SH3 Domains"/>
    <property type="match status" value="1"/>
</dbReference>
<dbReference type="InterPro" id="IPR029063">
    <property type="entry name" value="SAM-dependent_MTases_sf"/>
</dbReference>
<dbReference type="GO" id="GO:0008757">
    <property type="term" value="F:S-adenosylmethionine-dependent methyltransferase activity"/>
    <property type="evidence" value="ECO:0007669"/>
    <property type="project" value="InterPro"/>
</dbReference>
<dbReference type="eggNOG" id="COG0835">
    <property type="taxonomic scope" value="Bacteria"/>
</dbReference>
<dbReference type="OrthoDB" id="9794382at2"/>
<dbReference type="PATRIC" id="fig|1313293.3.peg.685"/>
<dbReference type="InterPro" id="IPR022642">
    <property type="entry name" value="CheR_C"/>
</dbReference>
<reference evidence="3 4" key="1">
    <citation type="submission" date="2013-04" db="EMBL/GenBank/DDBJ databases">
        <title>Comparative Genomics of Relapsing Fever Spirochetes.</title>
        <authorList>
            <person name="Schwan T.G."/>
            <person name="Raffel S.J."/>
            <person name="Porcella S.F."/>
            <person name="Martens C.A."/>
            <person name="Bruno D.P."/>
            <person name="Rickefs S.M."/>
            <person name="Barbian K.B."/>
        </authorList>
    </citation>
    <scope>NUCLEOTIDE SEQUENCE [LARGE SCALE GENOMIC DNA]</scope>
    <source>
        <strain evidence="3 4">BA2</strain>
    </source>
</reference>
<dbReference type="SMART" id="SM00260">
    <property type="entry name" value="CheW"/>
    <property type="match status" value="1"/>
</dbReference>
<dbReference type="Pfam" id="PF01739">
    <property type="entry name" value="CheR"/>
    <property type="match status" value="1"/>
</dbReference>
<dbReference type="HOGENOM" id="CLU_597086_0_0_12"/>
<dbReference type="EMBL" id="CP005829">
    <property type="protein sequence ID" value="AHH08639.1"/>
    <property type="molecule type" value="Genomic_DNA"/>
</dbReference>
<dbReference type="SUPFAM" id="SSF50341">
    <property type="entry name" value="CheW-like"/>
    <property type="match status" value="1"/>
</dbReference>
<dbReference type="GO" id="GO:0006935">
    <property type="term" value="P:chemotaxis"/>
    <property type="evidence" value="ECO:0007669"/>
    <property type="project" value="InterPro"/>
</dbReference>
<feature type="domain" description="CheR-type methyltransferase" evidence="1">
    <location>
        <begin position="241"/>
        <end position="442"/>
    </location>
</feature>
<dbReference type="InterPro" id="IPR000780">
    <property type="entry name" value="CheR_MeTrfase"/>
</dbReference>
<gene>
    <name evidence="3" type="ORF">BAN_0048500</name>
</gene>
<evidence type="ECO:0000259" key="2">
    <source>
        <dbReference type="PROSITE" id="PS50851"/>
    </source>
</evidence>
<dbReference type="AlphaFoldDB" id="W5SN73"/>
<dbReference type="eggNOG" id="COG1352">
    <property type="taxonomic scope" value="Bacteria"/>
</dbReference>
<dbReference type="InterPro" id="IPR036061">
    <property type="entry name" value="CheW-like_dom_sf"/>
</dbReference>
<evidence type="ECO:0000259" key="1">
    <source>
        <dbReference type="PROSITE" id="PS50123"/>
    </source>
</evidence>
<dbReference type="Proteomes" id="UP000019262">
    <property type="component" value="Chromosome"/>
</dbReference>
<name>W5SN73_BORAN</name>
<dbReference type="GO" id="GO:0007165">
    <property type="term" value="P:signal transduction"/>
    <property type="evidence" value="ECO:0007669"/>
    <property type="project" value="InterPro"/>
</dbReference>
<dbReference type="PANTHER" id="PTHR22617:SF23">
    <property type="entry name" value="CHEMOTAXIS PROTEIN CHEW"/>
    <property type="match status" value="1"/>
</dbReference>
<accession>W5SN73</accession>
<proteinExistence type="predicted"/>
<dbReference type="PROSITE" id="PS50123">
    <property type="entry name" value="CHER"/>
    <property type="match status" value="1"/>
</dbReference>
<dbReference type="Gene3D" id="2.40.50.180">
    <property type="entry name" value="CheA-289, Domain 4"/>
    <property type="match status" value="1"/>
</dbReference>
<organism evidence="3 4">
    <name type="scientific">Borrelia anserina BA2</name>
    <dbReference type="NCBI Taxonomy" id="1313293"/>
    <lineage>
        <taxon>Bacteria</taxon>
        <taxon>Pseudomonadati</taxon>
        <taxon>Spirochaetota</taxon>
        <taxon>Spirochaetia</taxon>
        <taxon>Spirochaetales</taxon>
        <taxon>Borreliaceae</taxon>
        <taxon>Borrelia</taxon>
    </lineage>
</organism>
<dbReference type="CDD" id="cd00732">
    <property type="entry name" value="CheW"/>
    <property type="match status" value="1"/>
</dbReference>
<dbReference type="Gene3D" id="3.40.50.150">
    <property type="entry name" value="Vaccinia Virus protein VP39"/>
    <property type="match status" value="1"/>
</dbReference>
<dbReference type="SUPFAM" id="SSF53335">
    <property type="entry name" value="S-adenosyl-L-methionine-dependent methyltransferases"/>
    <property type="match status" value="1"/>
</dbReference>
<sequence>MMEIKEICLGERNLSSRDKRLSSINLDFKVVSFNIGNDNYLVDIMQVKEIRKSSNFTSIPNAKKYVVGLDNLRGEIISIIDLRIMFNLEVVEKDLEDIMVLKNDDLLIGVIVDKVNNVFSIDSSLIQDPHPILSQEALIHYIKGVVKYGEKLYILLNVDKIFNYDDREKEFLLEDGNNNADEINAFGNEGKSLSYSNDSLGLSEVSASEFARLSKDGLDDLKVVKENLFKYSFNASLVSDEFLREVSVKLDIANINDLAYDNFLNEFYSKSSGCLWDDEYLEKFQDEIVKRYVNNMSDIGTVLNIFEIGCGNGKETISFVNALYESYKNPFKVIAIDNDLVKVIGTSSLVFSESEINLSDIYRRNSFEQSPGVYKFKPEIMNSILYEYSDAILSEFPDNLGIIFLRDVLCFLNDDGQFLILDAIAERSVRGAILILGDHEELKNNDIFVKDRSIKYFNLYKKIERRN</sequence>
<dbReference type="GO" id="GO:0005829">
    <property type="term" value="C:cytosol"/>
    <property type="evidence" value="ECO:0007669"/>
    <property type="project" value="TreeGrafter"/>
</dbReference>